<dbReference type="PANTHER" id="PTHR34482">
    <property type="entry name" value="DNA DAMAGE-INDUCIBLE PROTEIN 1-LIKE"/>
    <property type="match status" value="1"/>
</dbReference>
<dbReference type="Proteomes" id="UP000325315">
    <property type="component" value="Unassembled WGS sequence"/>
</dbReference>
<evidence type="ECO:0000313" key="3">
    <source>
        <dbReference type="EMBL" id="KAA3457152.1"/>
    </source>
</evidence>
<protein>
    <submittedName>
        <fullName evidence="3">Gag-Pol polyprotein</fullName>
    </submittedName>
</protein>
<dbReference type="AlphaFoldDB" id="A0A5B6ULV7"/>
<sequence>MDPDRAMADDVESNAPAPTERMVPNENENRPTTVGQRGGEEAREAFLHMMNACKDDDSERKEFCLENTIRVFNELSCTPEECMKCVVSLLRDSAHQWWNTLLSVVPMERVNWEVFQEEFWKKYINQRFIDQKRKEFLELKQGWMTVTDYEHEFVRLSKYVRDCVSTEAIMCKSWVLNRSKGKQYSGIKAQTTLVASVGNTRPNRPDVHSVVDVTPVSAEHMRAPVLSVVLKIILLENAPRWLRKRKFRVLDWEVLLKGNNRETREVERVVKVHPESRLQDLRVERLRGLMPFTLTKRHHPLMKLRDRSPVVISHMYAQKYVRKGYKAYLAFVMNAKETEQRIESVPIVCEYPDVFPEELPRFPPVREVEFGIMLAPGTAPISTAPYRMDLTELKE</sequence>
<gene>
    <name evidence="3" type="ORF">EPI10_003865</name>
</gene>
<dbReference type="EMBL" id="SMMG02000011">
    <property type="protein sequence ID" value="KAA3457152.1"/>
    <property type="molecule type" value="Genomic_DNA"/>
</dbReference>
<name>A0A5B6ULV7_9ROSI</name>
<accession>A0A5B6ULV7</accession>
<dbReference type="Pfam" id="PF03732">
    <property type="entry name" value="Retrotrans_gag"/>
    <property type="match status" value="1"/>
</dbReference>
<feature type="region of interest" description="Disordered" evidence="1">
    <location>
        <begin position="1"/>
        <end position="38"/>
    </location>
</feature>
<dbReference type="InterPro" id="IPR005162">
    <property type="entry name" value="Retrotrans_gag_dom"/>
</dbReference>
<organism evidence="3 4">
    <name type="scientific">Gossypium australe</name>
    <dbReference type="NCBI Taxonomy" id="47621"/>
    <lineage>
        <taxon>Eukaryota</taxon>
        <taxon>Viridiplantae</taxon>
        <taxon>Streptophyta</taxon>
        <taxon>Embryophyta</taxon>
        <taxon>Tracheophyta</taxon>
        <taxon>Spermatophyta</taxon>
        <taxon>Magnoliopsida</taxon>
        <taxon>eudicotyledons</taxon>
        <taxon>Gunneridae</taxon>
        <taxon>Pentapetalae</taxon>
        <taxon>rosids</taxon>
        <taxon>malvids</taxon>
        <taxon>Malvales</taxon>
        <taxon>Malvaceae</taxon>
        <taxon>Malvoideae</taxon>
        <taxon>Gossypium</taxon>
    </lineage>
</organism>
<evidence type="ECO:0000259" key="2">
    <source>
        <dbReference type="Pfam" id="PF03732"/>
    </source>
</evidence>
<comment type="caution">
    <text evidence="3">The sequence shown here is derived from an EMBL/GenBank/DDBJ whole genome shotgun (WGS) entry which is preliminary data.</text>
</comment>
<evidence type="ECO:0000256" key="1">
    <source>
        <dbReference type="SAM" id="MobiDB-lite"/>
    </source>
</evidence>
<reference evidence="4" key="1">
    <citation type="journal article" date="2019" name="Plant Biotechnol. J.">
        <title>Genome sequencing of the Australian wild diploid species Gossypium australe highlights disease resistance and delayed gland morphogenesis.</title>
        <authorList>
            <person name="Cai Y."/>
            <person name="Cai X."/>
            <person name="Wang Q."/>
            <person name="Wang P."/>
            <person name="Zhang Y."/>
            <person name="Cai C."/>
            <person name="Xu Y."/>
            <person name="Wang K."/>
            <person name="Zhou Z."/>
            <person name="Wang C."/>
            <person name="Geng S."/>
            <person name="Li B."/>
            <person name="Dong Q."/>
            <person name="Hou Y."/>
            <person name="Wang H."/>
            <person name="Ai P."/>
            <person name="Liu Z."/>
            <person name="Yi F."/>
            <person name="Sun M."/>
            <person name="An G."/>
            <person name="Cheng J."/>
            <person name="Zhang Y."/>
            <person name="Shi Q."/>
            <person name="Xie Y."/>
            <person name="Shi X."/>
            <person name="Chang Y."/>
            <person name="Huang F."/>
            <person name="Chen Y."/>
            <person name="Hong S."/>
            <person name="Mi L."/>
            <person name="Sun Q."/>
            <person name="Zhang L."/>
            <person name="Zhou B."/>
            <person name="Peng R."/>
            <person name="Zhang X."/>
            <person name="Liu F."/>
        </authorList>
    </citation>
    <scope>NUCLEOTIDE SEQUENCE [LARGE SCALE GENOMIC DNA]</scope>
    <source>
        <strain evidence="4">cv. PA1801</strain>
    </source>
</reference>
<keyword evidence="4" id="KW-1185">Reference proteome</keyword>
<feature type="domain" description="Retrotransposon gag" evidence="2">
    <location>
        <begin position="85"/>
        <end position="169"/>
    </location>
</feature>
<dbReference type="PANTHER" id="PTHR34482:SF36">
    <property type="entry name" value="RETROTRANSPOSON GAG DOMAIN-CONTAINING PROTEIN"/>
    <property type="match status" value="1"/>
</dbReference>
<evidence type="ECO:0000313" key="4">
    <source>
        <dbReference type="Proteomes" id="UP000325315"/>
    </source>
</evidence>
<proteinExistence type="predicted"/>